<keyword evidence="6 10" id="KW-0675">Receptor</keyword>
<dbReference type="GO" id="GO:0004930">
    <property type="term" value="F:G protein-coupled receptor activity"/>
    <property type="evidence" value="ECO:0007669"/>
    <property type="project" value="UniProtKB-KW"/>
</dbReference>
<feature type="transmembrane region" description="Helical" evidence="8">
    <location>
        <begin position="196"/>
        <end position="218"/>
    </location>
</feature>
<dbReference type="InterPro" id="IPR017452">
    <property type="entry name" value="GPCR_Rhodpsn_7TM"/>
</dbReference>
<evidence type="ECO:0000256" key="4">
    <source>
        <dbReference type="ARBA" id="ARBA00023040"/>
    </source>
</evidence>
<dbReference type="PRINTS" id="PR00237">
    <property type="entry name" value="GPCRRHODOPSN"/>
</dbReference>
<reference evidence="10 11" key="1">
    <citation type="journal article" date="2021" name="Elife">
        <title>Chloroplast acquisition without the gene transfer in kleptoplastic sea slugs, Plakobranchus ocellatus.</title>
        <authorList>
            <person name="Maeda T."/>
            <person name="Takahashi S."/>
            <person name="Yoshida T."/>
            <person name="Shimamura S."/>
            <person name="Takaki Y."/>
            <person name="Nagai Y."/>
            <person name="Toyoda A."/>
            <person name="Suzuki Y."/>
            <person name="Arimoto A."/>
            <person name="Ishii H."/>
            <person name="Satoh N."/>
            <person name="Nishiyama T."/>
            <person name="Hasebe M."/>
            <person name="Maruyama T."/>
            <person name="Minagawa J."/>
            <person name="Obokata J."/>
            <person name="Shigenobu S."/>
        </authorList>
    </citation>
    <scope>NUCLEOTIDE SEQUENCE [LARGE SCALE GENOMIC DNA]</scope>
</reference>
<dbReference type="PROSITE" id="PS50262">
    <property type="entry name" value="G_PROTEIN_RECEP_F1_2"/>
    <property type="match status" value="1"/>
</dbReference>
<sequence length="343" mass="38872">MENETYLAMNVDNRSVETAAAVTPLLSYGTLDQILLLTYFVCAALLSLLGIFTNVVNIVVFSKLGFSESTNIYFLALSMFDLLFVVLFAIASLLYSPLAKFLSNGPFIRYVGESMSRSYFVLTNGSAMMTALISVERCLCVLFPLKIKTVLSPRKRVCLMLTVVAYHVIFLIIMYADPGPPYDDYTTEKLTFYLASLYGVPFSAVFFIVVMTTTFIAIQMRRTRQWRREAANQSNKNKDKETAIVRTIIAINVLFIFCSLPTVGHILGSMMIPNYIKNDPYWKSLIDLFYAIGYLFQIISSSVNIFFYYKMSSRFRNVFSKCFRFGQKKNNNLANNAEATVAS</sequence>
<feature type="domain" description="G-protein coupled receptors family 1 profile" evidence="9">
    <location>
        <begin position="53"/>
        <end position="308"/>
    </location>
</feature>
<evidence type="ECO:0000256" key="5">
    <source>
        <dbReference type="ARBA" id="ARBA00023136"/>
    </source>
</evidence>
<dbReference type="SMART" id="SM01381">
    <property type="entry name" value="7TM_GPCR_Srsx"/>
    <property type="match status" value="1"/>
</dbReference>
<organism evidence="10 11">
    <name type="scientific">Elysia marginata</name>
    <dbReference type="NCBI Taxonomy" id="1093978"/>
    <lineage>
        <taxon>Eukaryota</taxon>
        <taxon>Metazoa</taxon>
        <taxon>Spiralia</taxon>
        <taxon>Lophotrochozoa</taxon>
        <taxon>Mollusca</taxon>
        <taxon>Gastropoda</taxon>
        <taxon>Heterobranchia</taxon>
        <taxon>Euthyneura</taxon>
        <taxon>Panpulmonata</taxon>
        <taxon>Sacoglossa</taxon>
        <taxon>Placobranchoidea</taxon>
        <taxon>Plakobranchidae</taxon>
        <taxon>Elysia</taxon>
    </lineage>
</organism>
<dbReference type="SUPFAM" id="SSF81321">
    <property type="entry name" value="Family A G protein-coupled receptor-like"/>
    <property type="match status" value="1"/>
</dbReference>
<dbReference type="InterPro" id="IPR000276">
    <property type="entry name" value="GPCR_Rhodpsn"/>
</dbReference>
<dbReference type="EMBL" id="BMAT01005015">
    <property type="protein sequence ID" value="GFR85396.1"/>
    <property type="molecule type" value="Genomic_DNA"/>
</dbReference>
<accession>A0AAV4GK28</accession>
<dbReference type="PANTHER" id="PTHR24243">
    <property type="entry name" value="G-PROTEIN COUPLED RECEPTOR"/>
    <property type="match status" value="1"/>
</dbReference>
<evidence type="ECO:0000256" key="3">
    <source>
        <dbReference type="ARBA" id="ARBA00022989"/>
    </source>
</evidence>
<feature type="transmembrane region" description="Helical" evidence="8">
    <location>
        <begin position="72"/>
        <end position="98"/>
    </location>
</feature>
<feature type="transmembrane region" description="Helical" evidence="8">
    <location>
        <begin position="34"/>
        <end position="60"/>
    </location>
</feature>
<evidence type="ECO:0000256" key="6">
    <source>
        <dbReference type="ARBA" id="ARBA00023170"/>
    </source>
</evidence>
<name>A0AAV4GK28_9GAST</name>
<keyword evidence="2 8" id="KW-0812">Transmembrane</keyword>
<feature type="transmembrane region" description="Helical" evidence="8">
    <location>
        <begin position="157"/>
        <end position="176"/>
    </location>
</feature>
<proteinExistence type="predicted"/>
<dbReference type="Proteomes" id="UP000762676">
    <property type="component" value="Unassembled WGS sequence"/>
</dbReference>
<evidence type="ECO:0000259" key="9">
    <source>
        <dbReference type="PROSITE" id="PS50262"/>
    </source>
</evidence>
<evidence type="ECO:0000313" key="11">
    <source>
        <dbReference type="Proteomes" id="UP000762676"/>
    </source>
</evidence>
<evidence type="ECO:0000256" key="1">
    <source>
        <dbReference type="ARBA" id="ARBA00004141"/>
    </source>
</evidence>
<comment type="subcellular location">
    <subcellularLocation>
        <location evidence="1">Membrane</location>
        <topology evidence="1">Multi-pass membrane protein</topology>
    </subcellularLocation>
</comment>
<keyword evidence="3 8" id="KW-1133">Transmembrane helix</keyword>
<keyword evidence="7" id="KW-0807">Transducer</keyword>
<feature type="transmembrane region" description="Helical" evidence="8">
    <location>
        <begin position="243"/>
        <end position="268"/>
    </location>
</feature>
<evidence type="ECO:0000256" key="2">
    <source>
        <dbReference type="ARBA" id="ARBA00022692"/>
    </source>
</evidence>
<dbReference type="Gene3D" id="1.20.1070.10">
    <property type="entry name" value="Rhodopsin 7-helix transmembrane proteins"/>
    <property type="match status" value="1"/>
</dbReference>
<evidence type="ECO:0000256" key="7">
    <source>
        <dbReference type="ARBA" id="ARBA00023224"/>
    </source>
</evidence>
<dbReference type="PANTHER" id="PTHR24243:SF230">
    <property type="entry name" value="G-PROTEIN COUPLED RECEPTORS FAMILY 1 PROFILE DOMAIN-CONTAINING PROTEIN"/>
    <property type="match status" value="1"/>
</dbReference>
<comment type="caution">
    <text evidence="10">The sequence shown here is derived from an EMBL/GenBank/DDBJ whole genome shotgun (WGS) entry which is preliminary data.</text>
</comment>
<feature type="transmembrane region" description="Helical" evidence="8">
    <location>
        <begin position="118"/>
        <end position="145"/>
    </location>
</feature>
<gene>
    <name evidence="10" type="ORF">ElyMa_002440500</name>
</gene>
<keyword evidence="11" id="KW-1185">Reference proteome</keyword>
<keyword evidence="5 8" id="KW-0472">Membrane</keyword>
<evidence type="ECO:0000256" key="8">
    <source>
        <dbReference type="SAM" id="Phobius"/>
    </source>
</evidence>
<dbReference type="Pfam" id="PF00001">
    <property type="entry name" value="7tm_1"/>
    <property type="match status" value="1"/>
</dbReference>
<evidence type="ECO:0000313" key="10">
    <source>
        <dbReference type="EMBL" id="GFR85396.1"/>
    </source>
</evidence>
<dbReference type="AlphaFoldDB" id="A0AAV4GK28"/>
<feature type="transmembrane region" description="Helical" evidence="8">
    <location>
        <begin position="288"/>
        <end position="309"/>
    </location>
</feature>
<keyword evidence="4" id="KW-0297">G-protein coupled receptor</keyword>
<protein>
    <submittedName>
        <fullName evidence="10">Chemosensory receptor A</fullName>
    </submittedName>
</protein>
<dbReference type="GO" id="GO:0005886">
    <property type="term" value="C:plasma membrane"/>
    <property type="evidence" value="ECO:0007669"/>
    <property type="project" value="TreeGrafter"/>
</dbReference>